<dbReference type="EMBL" id="GEDV01011109">
    <property type="protein sequence ID" value="JAP77448.1"/>
    <property type="molecule type" value="Transcribed_RNA"/>
</dbReference>
<evidence type="ECO:0000256" key="1">
    <source>
        <dbReference type="SAM" id="SignalP"/>
    </source>
</evidence>
<name>A0A131YFY2_RHIAP</name>
<evidence type="ECO:0000313" key="3">
    <source>
        <dbReference type="EMBL" id="JAP77448.1"/>
    </source>
</evidence>
<evidence type="ECO:0000259" key="2">
    <source>
        <dbReference type="PROSITE" id="PS50279"/>
    </source>
</evidence>
<dbReference type="SUPFAM" id="SSF57362">
    <property type="entry name" value="BPTI-like"/>
    <property type="match status" value="2"/>
</dbReference>
<feature type="domain" description="BPTI/Kunitz inhibitor" evidence="2">
    <location>
        <begin position="35"/>
        <end position="86"/>
    </location>
</feature>
<feature type="signal peptide" evidence="1">
    <location>
        <begin position="1"/>
        <end position="21"/>
    </location>
</feature>
<proteinExistence type="predicted"/>
<dbReference type="Pfam" id="PF00014">
    <property type="entry name" value="Kunitz_BPTI"/>
    <property type="match status" value="1"/>
</dbReference>
<dbReference type="SMART" id="SM00131">
    <property type="entry name" value="KU"/>
    <property type="match status" value="2"/>
</dbReference>
<protein>
    <submittedName>
        <fullName evidence="3">Pancreatic trypsin inhibitor</fullName>
    </submittedName>
</protein>
<reference evidence="3" key="1">
    <citation type="journal article" date="2016" name="Ticks Tick Borne Dis.">
        <title>De novo assembly and annotation of the salivary gland transcriptome of Rhipicephalus appendiculatus male and female ticks during blood feeding.</title>
        <authorList>
            <person name="de Castro M.H."/>
            <person name="de Klerk D."/>
            <person name="Pienaar R."/>
            <person name="Latif A.A."/>
            <person name="Rees D.J."/>
            <person name="Mans B.J."/>
        </authorList>
    </citation>
    <scope>NUCLEOTIDE SEQUENCE</scope>
    <source>
        <tissue evidence="3">Salivary glands</tissue>
    </source>
</reference>
<dbReference type="CDD" id="cd00109">
    <property type="entry name" value="Kunitz-type"/>
    <property type="match status" value="1"/>
</dbReference>
<feature type="chain" id="PRO_5007285093" evidence="1">
    <location>
        <begin position="22"/>
        <end position="170"/>
    </location>
</feature>
<dbReference type="Gene3D" id="4.10.410.10">
    <property type="entry name" value="Pancreatic trypsin inhibitor Kunitz domain"/>
    <property type="match status" value="1"/>
</dbReference>
<dbReference type="PROSITE" id="PS50279">
    <property type="entry name" value="BPTI_KUNITZ_2"/>
    <property type="match status" value="1"/>
</dbReference>
<sequence length="170" mass="18905">MHLAVILVVASAIMAPKFVSAQGPGERDAIMKDYCVTPNNTRNASCNRIILMYFYNETSKRCQNFRWSGCDKFGVFSTLYQCASACNTGQGAPFCAKSPPGACNETSSGRKRTRYFYNVTSKSCSKYDACDNVRSAIDMNSFAHLEYCRKQCEGFTEENANGTQLSETHQ</sequence>
<dbReference type="InterPro" id="IPR036880">
    <property type="entry name" value="Kunitz_BPTI_sf"/>
</dbReference>
<organism evidence="3">
    <name type="scientific">Rhipicephalus appendiculatus</name>
    <name type="common">Brown ear tick</name>
    <dbReference type="NCBI Taxonomy" id="34631"/>
    <lineage>
        <taxon>Eukaryota</taxon>
        <taxon>Metazoa</taxon>
        <taxon>Ecdysozoa</taxon>
        <taxon>Arthropoda</taxon>
        <taxon>Chelicerata</taxon>
        <taxon>Arachnida</taxon>
        <taxon>Acari</taxon>
        <taxon>Parasitiformes</taxon>
        <taxon>Ixodida</taxon>
        <taxon>Ixodoidea</taxon>
        <taxon>Ixodidae</taxon>
        <taxon>Rhipicephalinae</taxon>
        <taxon>Rhipicephalus</taxon>
        <taxon>Rhipicephalus</taxon>
    </lineage>
</organism>
<dbReference type="AlphaFoldDB" id="A0A131YFY2"/>
<keyword evidence="1" id="KW-0732">Signal</keyword>
<dbReference type="InterPro" id="IPR002223">
    <property type="entry name" value="Kunitz_BPTI"/>
</dbReference>
<accession>A0A131YFY2</accession>
<dbReference type="GO" id="GO:0004867">
    <property type="term" value="F:serine-type endopeptidase inhibitor activity"/>
    <property type="evidence" value="ECO:0007669"/>
    <property type="project" value="InterPro"/>
</dbReference>